<sequence>MPDESFSKFGYPEALVKEYSNWIVLCASKQATLATLLLVCKDKVTAFSKISEASFAELPKVLREVENNLQKLFQNDKINYLMLMMANPEVHFAVFPRYAKERKFAGVTFLDKGWPSKPDTDFANEIDDRVFTELVSTLKTAFEGV</sequence>
<comment type="caution">
    <text evidence="1">The sequence shown here is derived from an EMBL/GenBank/DDBJ whole genome shotgun (WGS) entry which is preliminary data.</text>
</comment>
<evidence type="ECO:0000313" key="1">
    <source>
        <dbReference type="EMBL" id="MBI2096651.1"/>
    </source>
</evidence>
<gene>
    <name evidence="1" type="ORF">HYT40_00620</name>
</gene>
<evidence type="ECO:0000313" key="2">
    <source>
        <dbReference type="Proteomes" id="UP000724148"/>
    </source>
</evidence>
<protein>
    <submittedName>
        <fullName evidence="1">HIT family protein</fullName>
    </submittedName>
</protein>
<accession>A0A931SAX8</accession>
<dbReference type="InterPro" id="IPR036265">
    <property type="entry name" value="HIT-like_sf"/>
</dbReference>
<reference evidence="1" key="1">
    <citation type="submission" date="2020-07" db="EMBL/GenBank/DDBJ databases">
        <title>Huge and variable diversity of episymbiotic CPR bacteria and DPANN archaea in groundwater ecosystems.</title>
        <authorList>
            <person name="He C.Y."/>
            <person name="Keren R."/>
            <person name="Whittaker M."/>
            <person name="Farag I.F."/>
            <person name="Doudna J."/>
            <person name="Cate J.H.D."/>
            <person name="Banfield J.F."/>
        </authorList>
    </citation>
    <scope>NUCLEOTIDE SEQUENCE</scope>
    <source>
        <strain evidence="1">NC_groundwater_193_Ag_S-0.1um_51_7</strain>
    </source>
</reference>
<dbReference type="Gene3D" id="3.30.428.10">
    <property type="entry name" value="HIT-like"/>
    <property type="match status" value="1"/>
</dbReference>
<name>A0A931SAX8_9BACT</name>
<dbReference type="Proteomes" id="UP000724148">
    <property type="component" value="Unassembled WGS sequence"/>
</dbReference>
<dbReference type="EMBL" id="JACOZA010000012">
    <property type="protein sequence ID" value="MBI2096651.1"/>
    <property type="molecule type" value="Genomic_DNA"/>
</dbReference>
<dbReference type="SUPFAM" id="SSF54197">
    <property type="entry name" value="HIT-like"/>
    <property type="match status" value="1"/>
</dbReference>
<dbReference type="AlphaFoldDB" id="A0A931SAX8"/>
<proteinExistence type="predicted"/>
<organism evidence="1 2">
    <name type="scientific">Candidatus Sungiibacteriota bacterium</name>
    <dbReference type="NCBI Taxonomy" id="2750080"/>
    <lineage>
        <taxon>Bacteria</taxon>
        <taxon>Candidatus Sungiibacteriota</taxon>
    </lineage>
</organism>